<dbReference type="InterPro" id="IPR001444">
    <property type="entry name" value="Flag_bb_rod_N"/>
</dbReference>
<protein>
    <submittedName>
        <fullName evidence="6">Flagellar basal body rod protein FlgG</fullName>
    </submittedName>
</protein>
<feature type="domain" description="Flagellar hook protein FlgE/F/G-like D1" evidence="5">
    <location>
        <begin position="96"/>
        <end position="164"/>
    </location>
</feature>
<evidence type="ECO:0000313" key="7">
    <source>
        <dbReference type="Proteomes" id="UP000627781"/>
    </source>
</evidence>
<keyword evidence="6" id="KW-0966">Cell projection</keyword>
<gene>
    <name evidence="6" type="primary">flgG</name>
    <name evidence="6" type="ORF">H9661_00520</name>
</gene>
<dbReference type="InterPro" id="IPR019776">
    <property type="entry name" value="Flagellar_basal_body_rod_CS"/>
</dbReference>
<reference evidence="6 7" key="1">
    <citation type="submission" date="2020-08" db="EMBL/GenBank/DDBJ databases">
        <title>A Genomic Blueprint of the Chicken Gut Microbiome.</title>
        <authorList>
            <person name="Gilroy R."/>
            <person name="Ravi A."/>
            <person name="Getino M."/>
            <person name="Pursley I."/>
            <person name="Horton D.L."/>
            <person name="Alikhan N.-F."/>
            <person name="Baker D."/>
            <person name="Gharbi K."/>
            <person name="Hall N."/>
            <person name="Watson M."/>
            <person name="Adriaenssens E.M."/>
            <person name="Foster-Nyarko E."/>
            <person name="Jarju S."/>
            <person name="Secka A."/>
            <person name="Antonio M."/>
            <person name="Oren A."/>
            <person name="Chaudhuri R."/>
            <person name="La Ragione R.M."/>
            <person name="Hildebrand F."/>
            <person name="Pallen M.J."/>
        </authorList>
    </citation>
    <scope>NUCLEOTIDE SEQUENCE [LARGE SCALE GENOMIC DNA]</scope>
    <source>
        <strain evidence="6 7">Sa3CVN1</strain>
    </source>
</reference>
<dbReference type="Pfam" id="PF00460">
    <property type="entry name" value="Flg_bb_rod"/>
    <property type="match status" value="1"/>
</dbReference>
<keyword evidence="6" id="KW-0282">Flagellum</keyword>
<keyword evidence="2" id="KW-0975">Bacterial flagellum</keyword>
<dbReference type="EMBL" id="JACSRA010000001">
    <property type="protein sequence ID" value="MBD7909825.1"/>
    <property type="molecule type" value="Genomic_DNA"/>
</dbReference>
<dbReference type="InterPro" id="IPR020013">
    <property type="entry name" value="Flagellar_FlgE/F/G"/>
</dbReference>
<dbReference type="Pfam" id="PF06429">
    <property type="entry name" value="Flg_bbr_C"/>
    <property type="match status" value="1"/>
</dbReference>
<evidence type="ECO:0000259" key="5">
    <source>
        <dbReference type="Pfam" id="PF22692"/>
    </source>
</evidence>
<accession>A0ABR8PNU5</accession>
<evidence type="ECO:0000259" key="3">
    <source>
        <dbReference type="Pfam" id="PF00460"/>
    </source>
</evidence>
<dbReference type="InterPro" id="IPR010930">
    <property type="entry name" value="Flg_bb/hook_C_dom"/>
</dbReference>
<name>A0ABR8PNU5_9CLOT</name>
<dbReference type="Proteomes" id="UP000627781">
    <property type="component" value="Unassembled WGS sequence"/>
</dbReference>
<feature type="domain" description="Flagellar basal body rod protein N-terminal" evidence="3">
    <location>
        <begin position="5"/>
        <end position="35"/>
    </location>
</feature>
<evidence type="ECO:0000256" key="2">
    <source>
        <dbReference type="RuleBase" id="RU362116"/>
    </source>
</evidence>
<dbReference type="PROSITE" id="PS00588">
    <property type="entry name" value="FLAGELLA_BB_ROD"/>
    <property type="match status" value="1"/>
</dbReference>
<evidence type="ECO:0000256" key="1">
    <source>
        <dbReference type="ARBA" id="ARBA00009677"/>
    </source>
</evidence>
<proteinExistence type="inferred from homology"/>
<organism evidence="6 7">
    <name type="scientific">Clostridium cibarium</name>
    <dbReference type="NCBI Taxonomy" id="2762247"/>
    <lineage>
        <taxon>Bacteria</taxon>
        <taxon>Bacillati</taxon>
        <taxon>Bacillota</taxon>
        <taxon>Clostridia</taxon>
        <taxon>Eubacteriales</taxon>
        <taxon>Clostridiaceae</taxon>
        <taxon>Clostridium</taxon>
    </lineage>
</organism>
<keyword evidence="7" id="KW-1185">Reference proteome</keyword>
<dbReference type="InterPro" id="IPR053967">
    <property type="entry name" value="LlgE_F_G-like_D1"/>
</dbReference>
<dbReference type="NCBIfam" id="TIGR03506">
    <property type="entry name" value="FlgEFG_subfam"/>
    <property type="match status" value="1"/>
</dbReference>
<dbReference type="PANTHER" id="PTHR30435">
    <property type="entry name" value="FLAGELLAR PROTEIN"/>
    <property type="match status" value="1"/>
</dbReference>
<dbReference type="SUPFAM" id="SSF117143">
    <property type="entry name" value="Flagellar hook protein flgE"/>
    <property type="match status" value="1"/>
</dbReference>
<evidence type="ECO:0000313" key="6">
    <source>
        <dbReference type="EMBL" id="MBD7909825.1"/>
    </source>
</evidence>
<sequence>MIRSLYTAVSGMIAMENKQNTVTNNMANANTTGYKRENLATKSFKDVLVENKDKILGNNNVTQKLGKMSLGVAIDTVDTAFTQGDLKQTENIGDFAIDGRGFFAIQTPQGVKYTRDGQFRVNNNGNLVNNSGDLVLGINNRTGAVEPINVGKGDYTIDDYNNVNVNGVSNYKLAIADFQDYSKLGKAGDNYYTGENAVYVNNATVRQGFLETSNVNIMNEMVDMISTMRSFETNQKFVSMIDESLGKAANNIGSVR</sequence>
<comment type="subcellular location">
    <subcellularLocation>
        <location evidence="2">Bacterial flagellum basal body</location>
    </subcellularLocation>
</comment>
<evidence type="ECO:0000259" key="4">
    <source>
        <dbReference type="Pfam" id="PF06429"/>
    </source>
</evidence>
<dbReference type="Pfam" id="PF22692">
    <property type="entry name" value="LlgE_F_G_D1"/>
    <property type="match status" value="1"/>
</dbReference>
<comment type="similarity">
    <text evidence="1 2">Belongs to the flagella basal body rod proteins family.</text>
</comment>
<dbReference type="InterPro" id="IPR037925">
    <property type="entry name" value="FlgE/F/G-like"/>
</dbReference>
<dbReference type="PANTHER" id="PTHR30435:SF19">
    <property type="entry name" value="FLAGELLAR BASAL-BODY ROD PROTEIN FLGG"/>
    <property type="match status" value="1"/>
</dbReference>
<dbReference type="RefSeq" id="WP_143314719.1">
    <property type="nucleotide sequence ID" value="NZ_JACSRA010000001.1"/>
</dbReference>
<feature type="domain" description="Flagellar basal-body/hook protein C-terminal" evidence="4">
    <location>
        <begin position="206"/>
        <end position="250"/>
    </location>
</feature>
<comment type="caution">
    <text evidence="6">The sequence shown here is derived from an EMBL/GenBank/DDBJ whole genome shotgun (WGS) entry which is preliminary data.</text>
</comment>
<keyword evidence="6" id="KW-0969">Cilium</keyword>